<protein>
    <submittedName>
        <fullName evidence="6">4-hydroxy-tetrahydrodipicolinate synthase</fullName>
    </submittedName>
</protein>
<evidence type="ECO:0000313" key="7">
    <source>
        <dbReference type="Proteomes" id="UP000236743"/>
    </source>
</evidence>
<dbReference type="GO" id="GO:0005829">
    <property type="term" value="C:cytosol"/>
    <property type="evidence" value="ECO:0007669"/>
    <property type="project" value="TreeGrafter"/>
</dbReference>
<dbReference type="AlphaFoldDB" id="A0A1H6CI06"/>
<feature type="active site" description="Proton donor/acceptor" evidence="4">
    <location>
        <position position="138"/>
    </location>
</feature>
<dbReference type="InterPro" id="IPR013785">
    <property type="entry name" value="Aldolase_TIM"/>
</dbReference>
<dbReference type="Gene3D" id="3.20.20.70">
    <property type="entry name" value="Aldolase class I"/>
    <property type="match status" value="1"/>
</dbReference>
<dbReference type="PANTHER" id="PTHR12128">
    <property type="entry name" value="DIHYDRODIPICOLINATE SYNTHASE"/>
    <property type="match status" value="1"/>
</dbReference>
<comment type="similarity">
    <text evidence="1 3">Belongs to the DapA family.</text>
</comment>
<dbReference type="EMBL" id="FNUY01000010">
    <property type="protein sequence ID" value="SEG72651.1"/>
    <property type="molecule type" value="Genomic_DNA"/>
</dbReference>
<evidence type="ECO:0000256" key="2">
    <source>
        <dbReference type="ARBA" id="ARBA00023239"/>
    </source>
</evidence>
<dbReference type="SMART" id="SM01130">
    <property type="entry name" value="DHDPS"/>
    <property type="match status" value="1"/>
</dbReference>
<dbReference type="SUPFAM" id="SSF51569">
    <property type="entry name" value="Aldolase"/>
    <property type="match status" value="1"/>
</dbReference>
<gene>
    <name evidence="6" type="ORF">SAMN04488115_110158</name>
</gene>
<sequence length="301" mass="31614">MTDASIFRGLSAFPLTPADAEGLVDTDAFALMLDRLVAAGVDSISVLGSTGTYAFLDRSERSRALAAAVETVAGRVPLIAGIGAMRTSWVRELAREAERLGADGLLLAPVSYAPLTQDEVFAHFEATAAATGLPVCIYNNPSTTHFTFASELVSRLSQVPNITAIKLPLPADGDFEGEIGRLRSSCRDGMMIGYSGDWGAAPALLAGADAWYSVVAGLLPTAALHLTRVALAGDREGALAIDTAFEPLWSLFRAHGSLRVMYLIAEQLGLKPGAPPLPIQPLPSSLREAVAIAIQQISNCP</sequence>
<evidence type="ECO:0000256" key="4">
    <source>
        <dbReference type="PIRSR" id="PIRSR001365-1"/>
    </source>
</evidence>
<evidence type="ECO:0000313" key="6">
    <source>
        <dbReference type="EMBL" id="SEG72651.1"/>
    </source>
</evidence>
<reference evidence="6 7" key="1">
    <citation type="submission" date="2016-10" db="EMBL/GenBank/DDBJ databases">
        <authorList>
            <person name="de Groot N.N."/>
        </authorList>
    </citation>
    <scope>NUCLEOTIDE SEQUENCE [LARGE SCALE GENOMIC DNA]</scope>
    <source>
        <strain evidence="6 7">DSM 26656</strain>
    </source>
</reference>
<keyword evidence="2 3" id="KW-0456">Lyase</keyword>
<name>A0A1H6CI06_9HYPH</name>
<keyword evidence="7" id="KW-1185">Reference proteome</keyword>
<evidence type="ECO:0000256" key="1">
    <source>
        <dbReference type="ARBA" id="ARBA00007592"/>
    </source>
</evidence>
<dbReference type="Proteomes" id="UP000236743">
    <property type="component" value="Unassembled WGS sequence"/>
</dbReference>
<proteinExistence type="inferred from homology"/>
<dbReference type="PRINTS" id="PR00146">
    <property type="entry name" value="DHPICSNTHASE"/>
</dbReference>
<dbReference type="InterPro" id="IPR002220">
    <property type="entry name" value="DapA-like"/>
</dbReference>
<feature type="active site" description="Schiff-base intermediate with substrate" evidence="4">
    <location>
        <position position="166"/>
    </location>
</feature>
<dbReference type="Pfam" id="PF00701">
    <property type="entry name" value="DHDPS"/>
    <property type="match status" value="1"/>
</dbReference>
<dbReference type="CDD" id="cd00408">
    <property type="entry name" value="DHDPS-like"/>
    <property type="match status" value="1"/>
</dbReference>
<dbReference type="PANTHER" id="PTHR12128:SF66">
    <property type="entry name" value="4-HYDROXY-2-OXOGLUTARATE ALDOLASE, MITOCHONDRIAL"/>
    <property type="match status" value="1"/>
</dbReference>
<organism evidence="6 7">
    <name type="scientific">Bosea lathyri</name>
    <dbReference type="NCBI Taxonomy" id="1036778"/>
    <lineage>
        <taxon>Bacteria</taxon>
        <taxon>Pseudomonadati</taxon>
        <taxon>Pseudomonadota</taxon>
        <taxon>Alphaproteobacteria</taxon>
        <taxon>Hyphomicrobiales</taxon>
        <taxon>Boseaceae</taxon>
        <taxon>Bosea</taxon>
    </lineage>
</organism>
<feature type="binding site" evidence="5">
    <location>
        <position position="50"/>
    </location>
    <ligand>
        <name>pyruvate</name>
        <dbReference type="ChEBI" id="CHEBI:15361"/>
    </ligand>
</feature>
<dbReference type="OrthoDB" id="9778880at2"/>
<evidence type="ECO:0000256" key="3">
    <source>
        <dbReference type="PIRNR" id="PIRNR001365"/>
    </source>
</evidence>
<dbReference type="PIRSF" id="PIRSF001365">
    <property type="entry name" value="DHDPS"/>
    <property type="match status" value="1"/>
</dbReference>
<dbReference type="RefSeq" id="WP_103874609.1">
    <property type="nucleotide sequence ID" value="NZ_FNUY01000010.1"/>
</dbReference>
<dbReference type="GO" id="GO:0008840">
    <property type="term" value="F:4-hydroxy-tetrahydrodipicolinate synthase activity"/>
    <property type="evidence" value="ECO:0007669"/>
    <property type="project" value="TreeGrafter"/>
</dbReference>
<accession>A0A1H6CI06</accession>
<evidence type="ECO:0000256" key="5">
    <source>
        <dbReference type="PIRSR" id="PIRSR001365-2"/>
    </source>
</evidence>